<sequence>MAVWLDDGAITAENLLPAVQPPLELVENCPFVEALTCDVAAPYRSADGSCNNIQFPYLGRSNTPFDRYLPAVYEDDLSAPRATGVNGGNLPGARLVSTTFHGASTEENVNPDFTHLKTMFGVFLNHDLQDYPAMPTSGCSVDRINWNPRRRPREQLNGATSYIDASQVYGSDLTRQTTLRTMTGGLMRTTPTDDLDLLPQSNTTFCLASEGNLCFIGGRCIYIRETGKSSLCFLQWTHFRDVDEMHCGNYSGSTEVNQAFYPSWGRYIKYKNYSSRLAETLKCGTKYLAIFVPPLTVLGSNLITANLVGDNRVNVQPMMMSQHTLFLREHNRVANVLSTAQPDWTDEIVFQEARKIVISEMQHIAYDEYLPKVLGPDIMNTYNLNSLTEGYSLYIGNINPAVRNGFGAAGIIYSHSGIRSLISIGETQNALSSLFYNADVFYGETDAPTLVYRGLISDLAQEVDRLMSEDLTNRLVETAPGNGWDLAALDIQQGRDNGIPTYTAWRQWCGLSVPENFTDLVDHTEENQNLLSQLYESVADIDVWSGGVSETQVAGGGVGPTLACITARQFQALKVGDRFWYENAGPNQLSLDTLAAVRNVTMSRLICDNTNIEQIQADAFLRISDTNPLVDCDSLPAADVCALVRSYGAWSAWTACVDGQMSRTRTCAAPVDGPCSCDGVAVETQVQVCRNRGQQ</sequence>
<keyword evidence="4" id="KW-0408">Iron</keyword>
<evidence type="ECO:0000256" key="1">
    <source>
        <dbReference type="ARBA" id="ARBA00004613"/>
    </source>
</evidence>
<evidence type="ECO:0000313" key="5">
    <source>
        <dbReference type="EMBL" id="KOF69553.1"/>
    </source>
</evidence>
<reference evidence="5" key="1">
    <citation type="submission" date="2015-07" db="EMBL/GenBank/DDBJ databases">
        <title>MeaNS - Measles Nucleotide Surveillance Program.</title>
        <authorList>
            <person name="Tran T."/>
            <person name="Druce J."/>
        </authorList>
    </citation>
    <scope>NUCLEOTIDE SEQUENCE</scope>
    <source>
        <strain evidence="5">UCB-OBI-ISO-001</strain>
        <tissue evidence="5">Gonad</tissue>
    </source>
</reference>
<dbReference type="PRINTS" id="PR00457">
    <property type="entry name" value="ANPEROXIDASE"/>
</dbReference>
<dbReference type="CDD" id="cd09823">
    <property type="entry name" value="peroxinectin_like"/>
    <property type="match status" value="1"/>
</dbReference>
<dbReference type="PROSITE" id="PS50292">
    <property type="entry name" value="PEROXIDASE_3"/>
    <property type="match status" value="1"/>
</dbReference>
<dbReference type="OrthoDB" id="823504at2759"/>
<comment type="subcellular location">
    <subcellularLocation>
        <location evidence="1">Secreted</location>
    </subcellularLocation>
</comment>
<gene>
    <name evidence="5" type="ORF">OCBIM_22004572mg</name>
</gene>
<dbReference type="Pfam" id="PF03098">
    <property type="entry name" value="An_peroxidase"/>
    <property type="match status" value="3"/>
</dbReference>
<evidence type="ECO:0000256" key="4">
    <source>
        <dbReference type="PIRSR" id="PIRSR619791-2"/>
    </source>
</evidence>
<name>A0A0L8FXZ4_OCTBM</name>
<dbReference type="InterPro" id="IPR037120">
    <property type="entry name" value="Haem_peroxidase_sf_animal"/>
</dbReference>
<dbReference type="GO" id="GO:0020037">
    <property type="term" value="F:heme binding"/>
    <property type="evidence" value="ECO:0007669"/>
    <property type="project" value="InterPro"/>
</dbReference>
<dbReference type="GO" id="GO:0004601">
    <property type="term" value="F:peroxidase activity"/>
    <property type="evidence" value="ECO:0007669"/>
    <property type="project" value="InterPro"/>
</dbReference>
<dbReference type="InterPro" id="IPR000884">
    <property type="entry name" value="TSP1_rpt"/>
</dbReference>
<keyword evidence="4" id="KW-0479">Metal-binding</keyword>
<dbReference type="SUPFAM" id="SSF48113">
    <property type="entry name" value="Heme-dependent peroxidases"/>
    <property type="match status" value="1"/>
</dbReference>
<evidence type="ECO:0000256" key="3">
    <source>
        <dbReference type="ARBA" id="ARBA00023180"/>
    </source>
</evidence>
<dbReference type="PROSITE" id="PS50092">
    <property type="entry name" value="TSP1"/>
    <property type="match status" value="1"/>
</dbReference>
<organism evidence="5">
    <name type="scientific">Octopus bimaculoides</name>
    <name type="common">California two-spotted octopus</name>
    <dbReference type="NCBI Taxonomy" id="37653"/>
    <lineage>
        <taxon>Eukaryota</taxon>
        <taxon>Metazoa</taxon>
        <taxon>Spiralia</taxon>
        <taxon>Lophotrochozoa</taxon>
        <taxon>Mollusca</taxon>
        <taxon>Cephalopoda</taxon>
        <taxon>Coleoidea</taxon>
        <taxon>Octopodiformes</taxon>
        <taxon>Octopoda</taxon>
        <taxon>Incirrata</taxon>
        <taxon>Octopodidae</taxon>
        <taxon>Octopus</taxon>
    </lineage>
</organism>
<dbReference type="GO" id="GO:0046872">
    <property type="term" value="F:metal ion binding"/>
    <property type="evidence" value="ECO:0007669"/>
    <property type="project" value="UniProtKB-KW"/>
</dbReference>
<dbReference type="GO" id="GO:0005576">
    <property type="term" value="C:extracellular region"/>
    <property type="evidence" value="ECO:0007669"/>
    <property type="project" value="UniProtKB-SubCell"/>
</dbReference>
<dbReference type="InterPro" id="IPR010255">
    <property type="entry name" value="Haem_peroxidase_sf"/>
</dbReference>
<evidence type="ECO:0000256" key="2">
    <source>
        <dbReference type="ARBA" id="ARBA00022525"/>
    </source>
</evidence>
<keyword evidence="4" id="KW-0349">Heme</keyword>
<dbReference type="PANTHER" id="PTHR11475">
    <property type="entry name" value="OXIDASE/PEROXIDASE"/>
    <property type="match status" value="1"/>
</dbReference>
<dbReference type="PANTHER" id="PTHR11475:SF4">
    <property type="entry name" value="CHORION PEROXIDASE"/>
    <property type="match status" value="1"/>
</dbReference>
<dbReference type="Gene3D" id="1.10.640.10">
    <property type="entry name" value="Haem peroxidase domain superfamily, animal type"/>
    <property type="match status" value="2"/>
</dbReference>
<protein>
    <submittedName>
        <fullName evidence="5">Uncharacterized protein</fullName>
    </submittedName>
</protein>
<accession>A0A0L8FXZ4</accession>
<keyword evidence="3" id="KW-0325">Glycoprotein</keyword>
<dbReference type="GO" id="GO:0006979">
    <property type="term" value="P:response to oxidative stress"/>
    <property type="evidence" value="ECO:0007669"/>
    <property type="project" value="InterPro"/>
</dbReference>
<keyword evidence="2" id="KW-0964">Secreted</keyword>
<dbReference type="InterPro" id="IPR019791">
    <property type="entry name" value="Haem_peroxidase_animal"/>
</dbReference>
<proteinExistence type="predicted"/>
<dbReference type="EMBL" id="KQ425362">
    <property type="protein sequence ID" value="KOF69553.1"/>
    <property type="molecule type" value="Genomic_DNA"/>
</dbReference>
<feature type="binding site" description="axial binding residue" evidence="4">
    <location>
        <position position="415"/>
    </location>
    <ligand>
        <name>heme b</name>
        <dbReference type="ChEBI" id="CHEBI:60344"/>
    </ligand>
    <ligandPart>
        <name>Fe</name>
        <dbReference type="ChEBI" id="CHEBI:18248"/>
    </ligandPart>
</feature>
<dbReference type="AlphaFoldDB" id="A0A0L8FXZ4"/>